<feature type="region of interest" description="Disordered" evidence="1">
    <location>
        <begin position="124"/>
        <end position="165"/>
    </location>
</feature>
<organism evidence="2 3">
    <name type="scientific">Corynebacterium urealyticum</name>
    <dbReference type="NCBI Taxonomy" id="43771"/>
    <lineage>
        <taxon>Bacteria</taxon>
        <taxon>Bacillati</taxon>
        <taxon>Actinomycetota</taxon>
        <taxon>Actinomycetes</taxon>
        <taxon>Mycobacteriales</taxon>
        <taxon>Corynebacteriaceae</taxon>
        <taxon>Corynebacterium</taxon>
    </lineage>
</organism>
<sequence length="380" mass="41229">MNGEEISRWNDIFNLVEVPLEFVELGQEGVGDGGLFVRHGDASAKCMARQVETNDPQGLRALVAEKAADESDLPTLLLAPRVTPKVADFLRGAGVMFADERGNCFISFPGMYLDIRGRVKGSPVEQGGSVSLKRGEQATSASPQDKAARRLRKPARGAASQVKAPTGSLFTPRRAQVSAVILDRPELLDSPVREVARQAGVSVGSAAQTLELLTQAGYLNKSGFGGRYYFERPKALLDAWAQSYATGLGADLEIFRGEADLDRFGAMDPMGWVSGEQAVPHLVRGGTTVHLYLRDSAELRELLRSGRIRRSDNGNVIVRTAFWGAGQGSRDANQTDQSDHATVLGEWPCAPWPVIYADLVGTHEPRLLEVAQELRSTINF</sequence>
<reference evidence="2 3" key="1">
    <citation type="submission" date="2019-08" db="EMBL/GenBank/DDBJ databases">
        <title>Draft genome of C. urealyticum strain VH4248.</title>
        <authorList>
            <person name="Navas J."/>
        </authorList>
    </citation>
    <scope>NUCLEOTIDE SEQUENCE [LARGE SCALE GENOMIC DNA]</scope>
    <source>
        <strain evidence="2 3">VH4248</strain>
    </source>
</reference>
<dbReference type="Pfam" id="PF09952">
    <property type="entry name" value="AbiEi_2"/>
    <property type="match status" value="1"/>
</dbReference>
<dbReference type="AlphaFoldDB" id="A0A5D4FUZ4"/>
<accession>A0A5D4FUZ4</accession>
<gene>
    <name evidence="2" type="ORF">FYJ87_02655</name>
</gene>
<evidence type="ECO:0000313" key="3">
    <source>
        <dbReference type="Proteomes" id="UP000324726"/>
    </source>
</evidence>
<evidence type="ECO:0000256" key="1">
    <source>
        <dbReference type="SAM" id="MobiDB-lite"/>
    </source>
</evidence>
<dbReference type="Proteomes" id="UP000324726">
    <property type="component" value="Unassembled WGS sequence"/>
</dbReference>
<evidence type="ECO:0000313" key="2">
    <source>
        <dbReference type="EMBL" id="TYR19917.1"/>
    </source>
</evidence>
<name>A0A5D4FUZ4_9CORY</name>
<dbReference type="InterPro" id="IPR019238">
    <property type="entry name" value="AbiEi_2"/>
</dbReference>
<protein>
    <submittedName>
        <fullName evidence="2">Uncharacterized protein</fullName>
    </submittedName>
</protein>
<dbReference type="EMBL" id="VSZI01000001">
    <property type="protein sequence ID" value="TYR19917.1"/>
    <property type="molecule type" value="Genomic_DNA"/>
</dbReference>
<comment type="caution">
    <text evidence="2">The sequence shown here is derived from an EMBL/GenBank/DDBJ whole genome shotgun (WGS) entry which is preliminary data.</text>
</comment>
<dbReference type="RefSeq" id="WP_148811604.1">
    <property type="nucleotide sequence ID" value="NZ_CP136640.1"/>
</dbReference>
<proteinExistence type="predicted"/>